<dbReference type="Pfam" id="PF01120">
    <property type="entry name" value="Alpha_L_fucos"/>
    <property type="match status" value="1"/>
</dbReference>
<keyword evidence="8" id="KW-0325">Glycoprotein</keyword>
<evidence type="ECO:0000256" key="1">
    <source>
        <dbReference type="ARBA" id="ARBA00000321"/>
    </source>
</evidence>
<dbReference type="PROSITE" id="PS00385">
    <property type="entry name" value="ALPHA_L_FUCOSIDASE"/>
    <property type="match status" value="1"/>
</dbReference>
<dbReference type="InterPro" id="IPR018526">
    <property type="entry name" value="Glyco_hydro_29_CS"/>
</dbReference>
<dbReference type="InterPro" id="IPR000933">
    <property type="entry name" value="Glyco_hydro_29"/>
</dbReference>
<accession>A0AAD9KNI6</accession>
<comment type="catalytic activity">
    <reaction evidence="1">
        <text>a neolactoside IV(2)-alpha-Fuc-nLc4Cer(d18:1(4E)) + H2O = a neolactoside nLc4Cer(d18:1(4E)) + L-fucose</text>
        <dbReference type="Rhea" id="RHEA:48224"/>
        <dbReference type="ChEBI" id="CHEBI:2181"/>
        <dbReference type="ChEBI" id="CHEBI:15377"/>
        <dbReference type="ChEBI" id="CHEBI:17006"/>
        <dbReference type="ChEBI" id="CHEBI:28691"/>
    </reaction>
    <physiologicalReaction direction="left-to-right" evidence="1">
        <dbReference type="Rhea" id="RHEA:48225"/>
    </physiologicalReaction>
</comment>
<dbReference type="SUPFAM" id="SSF51445">
    <property type="entry name" value="(Trans)glycosidases"/>
    <property type="match status" value="1"/>
</dbReference>
<evidence type="ECO:0000313" key="14">
    <source>
        <dbReference type="EMBL" id="KAK2174597.1"/>
    </source>
</evidence>
<dbReference type="GO" id="GO:0004560">
    <property type="term" value="F:alpha-L-fucosidase activity"/>
    <property type="evidence" value="ECO:0007669"/>
    <property type="project" value="UniProtKB-EC"/>
</dbReference>
<comment type="function">
    <text evidence="3">Alpha-L-fucosidase is responsible for hydrolyzing the alpha-1,6-linked fucose joined to the reducing-end N-acetylglucosamine of the carbohydrate moieties of glycoproteins.</text>
</comment>
<evidence type="ECO:0000256" key="8">
    <source>
        <dbReference type="ARBA" id="ARBA00023180"/>
    </source>
</evidence>
<evidence type="ECO:0000256" key="10">
    <source>
        <dbReference type="PIRNR" id="PIRNR001092"/>
    </source>
</evidence>
<evidence type="ECO:0000256" key="6">
    <source>
        <dbReference type="ARBA" id="ARBA00022729"/>
    </source>
</evidence>
<feature type="chain" id="PRO_5041785294" description="alpha-L-fucosidase" evidence="10">
    <location>
        <begin position="25"/>
        <end position="474"/>
    </location>
</feature>
<evidence type="ECO:0000259" key="12">
    <source>
        <dbReference type="Pfam" id="PF01120"/>
    </source>
</evidence>
<evidence type="ECO:0000259" key="13">
    <source>
        <dbReference type="Pfam" id="PF16757"/>
    </source>
</evidence>
<organism evidence="14 15">
    <name type="scientific">Ridgeia piscesae</name>
    <name type="common">Tubeworm</name>
    <dbReference type="NCBI Taxonomy" id="27915"/>
    <lineage>
        <taxon>Eukaryota</taxon>
        <taxon>Metazoa</taxon>
        <taxon>Spiralia</taxon>
        <taxon>Lophotrochozoa</taxon>
        <taxon>Annelida</taxon>
        <taxon>Polychaeta</taxon>
        <taxon>Sedentaria</taxon>
        <taxon>Canalipalpata</taxon>
        <taxon>Sabellida</taxon>
        <taxon>Siboglinidae</taxon>
        <taxon>Ridgeia</taxon>
    </lineage>
</organism>
<evidence type="ECO:0000256" key="2">
    <source>
        <dbReference type="ARBA" id="ARBA00000419"/>
    </source>
</evidence>
<dbReference type="FunFam" id="3.20.20.80:FF:000027">
    <property type="entry name" value="Alpha-L-fucosidase"/>
    <property type="match status" value="1"/>
</dbReference>
<feature type="domain" description="Glycoside hydrolase family 29 N-terminal" evidence="12">
    <location>
        <begin position="21"/>
        <end position="358"/>
    </location>
</feature>
<gene>
    <name evidence="14" type="ORF">NP493_788g00013</name>
</gene>
<dbReference type="Pfam" id="PF16757">
    <property type="entry name" value="Fucosidase_C"/>
    <property type="match status" value="1"/>
</dbReference>
<dbReference type="InterPro" id="IPR013780">
    <property type="entry name" value="Glyco_hydro_b"/>
</dbReference>
<dbReference type="PIRSF" id="PIRSF001092">
    <property type="entry name" value="Alpha-L-fucosidase"/>
    <property type="match status" value="1"/>
</dbReference>
<keyword evidence="9 10" id="KW-0326">Glycosidase</keyword>
<reference evidence="14" key="1">
    <citation type="journal article" date="2023" name="Mol. Biol. Evol.">
        <title>Third-Generation Sequencing Reveals the Adaptive Role of the Epigenome in Three Deep-Sea Polychaetes.</title>
        <authorList>
            <person name="Perez M."/>
            <person name="Aroh O."/>
            <person name="Sun Y."/>
            <person name="Lan Y."/>
            <person name="Juniper S.K."/>
            <person name="Young C.R."/>
            <person name="Angers B."/>
            <person name="Qian P.Y."/>
        </authorList>
    </citation>
    <scope>NUCLEOTIDE SEQUENCE</scope>
    <source>
        <strain evidence="14">R07B-5</strain>
    </source>
</reference>
<dbReference type="EC" id="3.2.1.51" evidence="5"/>
<dbReference type="PRINTS" id="PR00741">
    <property type="entry name" value="GLHYDRLASE29"/>
</dbReference>
<evidence type="ECO:0000313" key="15">
    <source>
        <dbReference type="Proteomes" id="UP001209878"/>
    </source>
</evidence>
<keyword evidence="6 10" id="KW-0732">Signal</keyword>
<dbReference type="InterPro" id="IPR031919">
    <property type="entry name" value="Fucosidase_C"/>
</dbReference>
<comment type="catalytic activity">
    <reaction evidence="2">
        <text>a neolactoside IV(2)-alpha-Fuc-nLc4Cer(d18:0) + H2O = a neolactoside nLc4Cer(d18:0) + L-fucose</text>
        <dbReference type="Rhea" id="RHEA:49308"/>
        <dbReference type="ChEBI" id="CHEBI:2181"/>
        <dbReference type="ChEBI" id="CHEBI:15377"/>
        <dbReference type="ChEBI" id="CHEBI:91119"/>
        <dbReference type="ChEBI" id="CHEBI:91121"/>
    </reaction>
    <physiologicalReaction direction="left-to-right" evidence="2">
        <dbReference type="Rhea" id="RHEA:49309"/>
    </physiologicalReaction>
</comment>
<feature type="signal peptide" evidence="10">
    <location>
        <begin position="1"/>
        <end position="24"/>
    </location>
</feature>
<dbReference type="InterPro" id="IPR016286">
    <property type="entry name" value="FUC_metazoa-typ"/>
</dbReference>
<dbReference type="PANTHER" id="PTHR10030:SF37">
    <property type="entry name" value="ALPHA-L-FUCOSIDASE-RELATED"/>
    <property type="match status" value="1"/>
</dbReference>
<comment type="caution">
    <text evidence="14">The sequence shown here is derived from an EMBL/GenBank/DDBJ whole genome shotgun (WGS) entry which is preliminary data.</text>
</comment>
<dbReference type="Proteomes" id="UP001209878">
    <property type="component" value="Unassembled WGS sequence"/>
</dbReference>
<feature type="domain" description="Alpha-L-fucosidase C-terminal" evidence="13">
    <location>
        <begin position="369"/>
        <end position="470"/>
    </location>
</feature>
<evidence type="ECO:0000256" key="11">
    <source>
        <dbReference type="PIRSR" id="PIRSR001092-1"/>
    </source>
</evidence>
<proteinExistence type="inferred from homology"/>
<dbReference type="Gene3D" id="3.20.20.80">
    <property type="entry name" value="Glycosidases"/>
    <property type="match status" value="1"/>
</dbReference>
<name>A0AAD9KNI6_RIDPI</name>
<dbReference type="GO" id="GO:0006004">
    <property type="term" value="P:fucose metabolic process"/>
    <property type="evidence" value="ECO:0007669"/>
    <property type="project" value="InterPro"/>
</dbReference>
<sequence length="474" mass="54114">MGRMIHILFVLVFVVALWQLRANATRYQPNWSSIDARPLPGWYDDVKIGIFIHWGVFSVPSYGSEWFWWYWQGAKSKSIIDFMKKNYPPGFTYADFAPRFTAELFDPNEWADILKASGAKYVVLTSKHHEGFTNWPSKVSFNWNSMDVGPKRDLVGELASGIRNRTDMHFGLYHSMFEWFHPLYLADKAAGFKTRKFVEAKAVPELYEIVTAYKPEVIWSDGDWEAPDTYWNSTGFLAWLYNDSPVKDIVVTNDRWGSGTPCHHGGYYTCHDRYNPGTLQKHKWENCMTIDSGSWGYRRNAPLSAYLSMDQLIQTLAETVSCGGNLLINIGPTHDGRIIPIFEERLRQLGSWLKVNGDAIYSSKPWKHQNDTVTPNVWYTSKKTEKCENYVSTTLCIGGTAVYAIVLDWPKTGLLELGAVSPAHTTTVRMLGYSGGPFTWSKRPGGGMVVEFPNIPTNQMPCQWAWVLQFDNLP</sequence>
<dbReference type="Gene3D" id="2.60.40.1180">
    <property type="entry name" value="Golgi alpha-mannosidase II"/>
    <property type="match status" value="1"/>
</dbReference>
<evidence type="ECO:0000256" key="7">
    <source>
        <dbReference type="ARBA" id="ARBA00022801"/>
    </source>
</evidence>
<dbReference type="EMBL" id="JAODUO010000789">
    <property type="protein sequence ID" value="KAK2174597.1"/>
    <property type="molecule type" value="Genomic_DNA"/>
</dbReference>
<evidence type="ECO:0000256" key="4">
    <source>
        <dbReference type="ARBA" id="ARBA00007951"/>
    </source>
</evidence>
<dbReference type="PANTHER" id="PTHR10030">
    <property type="entry name" value="ALPHA-L-FUCOSIDASE"/>
    <property type="match status" value="1"/>
</dbReference>
<dbReference type="InterPro" id="IPR057739">
    <property type="entry name" value="Glyco_hydro_29_N"/>
</dbReference>
<dbReference type="InterPro" id="IPR017853">
    <property type="entry name" value="GH"/>
</dbReference>
<evidence type="ECO:0000256" key="9">
    <source>
        <dbReference type="ARBA" id="ARBA00023295"/>
    </source>
</evidence>
<protein>
    <recommendedName>
        <fullName evidence="5">alpha-L-fucosidase</fullName>
        <ecNumber evidence="5">3.2.1.51</ecNumber>
    </recommendedName>
</protein>
<feature type="site" description="May be important for catalysis" evidence="11">
    <location>
        <position position="287"/>
    </location>
</feature>
<evidence type="ECO:0000256" key="5">
    <source>
        <dbReference type="ARBA" id="ARBA00012662"/>
    </source>
</evidence>
<dbReference type="GO" id="GO:0016139">
    <property type="term" value="P:glycoside catabolic process"/>
    <property type="evidence" value="ECO:0007669"/>
    <property type="project" value="TreeGrafter"/>
</dbReference>
<dbReference type="GO" id="GO:0005764">
    <property type="term" value="C:lysosome"/>
    <property type="evidence" value="ECO:0007669"/>
    <property type="project" value="TreeGrafter"/>
</dbReference>
<dbReference type="SMART" id="SM00812">
    <property type="entry name" value="Alpha_L_fucos"/>
    <property type="match status" value="1"/>
</dbReference>
<dbReference type="AlphaFoldDB" id="A0AAD9KNI6"/>
<keyword evidence="7 10" id="KW-0378">Hydrolase</keyword>
<keyword evidence="15" id="KW-1185">Reference proteome</keyword>
<comment type="similarity">
    <text evidence="4 10">Belongs to the glycosyl hydrolase 29 family.</text>
</comment>
<evidence type="ECO:0000256" key="3">
    <source>
        <dbReference type="ARBA" id="ARBA00004071"/>
    </source>
</evidence>